<sequence length="652" mass="71635">MNSSAENKTCGVCLGNLQGQAIFTSECSHSFHFTCISNSFAFTNHLCPTCHSKWNHVPFTMPNPNTNTNHTNIFYPPSFNIPSRFAPLPSSLPRLPLPPFTQVPPQPRFVLHNLFDTEPLHFSDDDPLPNITNDPMSSCSQKVSIRAVPERSAVAASESVSLFSVLVGLKAPSLSDDARSSQRAAIDLVTVLDVSGSMRGSKLALLKQAVHFVIDNLGPSDRLSIVAFSHQTRRILPLRRMTENGYQDAKRAVDSLIADGGTNIVEGLKKGVRVLEERQYKNPVTSIIFLSDGNDTCNFGASFSHSREAPAYLNWLPASICPRNRCQQDQEQLEMYPVHSFGFGADHDPIAMHAISDASGGTFSFIESYEMVQDAFAGCIGGLLSVVTQKLHLTVRSASHGVEIKLIPSGRYASEILNQGSQGLITVGNMYAEEEKDFLINLFVPLLSINENNEENERKTSLLDIKCSYWDVVSKELVRIEGDLVEIRRPKSLSPQDTTINLEVDRQRNRLRAAESIAEAQQMAERGNLTGARNLLRKRRSDLMATASAQAGDGLCTWLEADIKETEQRMVSHQQYQQSGRAYALSGMSSHALQRATTKGNKVAGEAQLENLVGASTATATPFGAYATPQMARMVKKSQQLNKSGDSTTKKE</sequence>
<evidence type="ECO:0000313" key="4">
    <source>
        <dbReference type="EMBL" id="PIN24429.1"/>
    </source>
</evidence>
<dbReference type="PANTHER" id="PTHR10579:SF146">
    <property type="entry name" value="RING-TYPE DOMAIN-CONTAINING PROTEIN"/>
    <property type="match status" value="1"/>
</dbReference>
<protein>
    <recommendedName>
        <fullName evidence="6">Anaphase-promoting complex (APC), subunit 11</fullName>
    </recommendedName>
</protein>
<keyword evidence="5" id="KW-1185">Reference proteome</keyword>
<dbReference type="Proteomes" id="UP000231279">
    <property type="component" value="Unassembled WGS sequence"/>
</dbReference>
<evidence type="ECO:0000259" key="2">
    <source>
        <dbReference type="PROSITE" id="PS50089"/>
    </source>
</evidence>
<dbReference type="InterPro" id="IPR002035">
    <property type="entry name" value="VWF_A"/>
</dbReference>
<comment type="caution">
    <text evidence="4">The sequence shown here is derived from an EMBL/GenBank/DDBJ whole genome shotgun (WGS) entry which is preliminary data.</text>
</comment>
<proteinExistence type="predicted"/>
<keyword evidence="1" id="KW-0863">Zinc-finger</keyword>
<reference evidence="5" key="1">
    <citation type="journal article" date="2018" name="Gigascience">
        <title>Genome assembly of the Pink Ipe (Handroanthus impetiginosus, Bignoniaceae), a highly valued, ecologically keystone Neotropical timber forest tree.</title>
        <authorList>
            <person name="Silva-Junior O.B."/>
            <person name="Grattapaglia D."/>
            <person name="Novaes E."/>
            <person name="Collevatti R.G."/>
        </authorList>
    </citation>
    <scope>NUCLEOTIDE SEQUENCE [LARGE SCALE GENOMIC DNA]</scope>
    <source>
        <strain evidence="5">cv. UFG-1</strain>
    </source>
</reference>
<dbReference type="InterPro" id="IPR001841">
    <property type="entry name" value="Znf_RING"/>
</dbReference>
<dbReference type="PROSITE" id="PS50234">
    <property type="entry name" value="VWFA"/>
    <property type="match status" value="1"/>
</dbReference>
<dbReference type="Gene3D" id="3.40.50.410">
    <property type="entry name" value="von Willebrand factor, type A domain"/>
    <property type="match status" value="1"/>
</dbReference>
<dbReference type="OrthoDB" id="687730at2759"/>
<organism evidence="4 5">
    <name type="scientific">Handroanthus impetiginosus</name>
    <dbReference type="NCBI Taxonomy" id="429701"/>
    <lineage>
        <taxon>Eukaryota</taxon>
        <taxon>Viridiplantae</taxon>
        <taxon>Streptophyta</taxon>
        <taxon>Embryophyta</taxon>
        <taxon>Tracheophyta</taxon>
        <taxon>Spermatophyta</taxon>
        <taxon>Magnoliopsida</taxon>
        <taxon>eudicotyledons</taxon>
        <taxon>Gunneridae</taxon>
        <taxon>Pentapetalae</taxon>
        <taxon>asterids</taxon>
        <taxon>lamiids</taxon>
        <taxon>Lamiales</taxon>
        <taxon>Bignoniaceae</taxon>
        <taxon>Crescentiina</taxon>
        <taxon>Tabebuia alliance</taxon>
        <taxon>Handroanthus</taxon>
    </lineage>
</organism>
<evidence type="ECO:0000259" key="3">
    <source>
        <dbReference type="PROSITE" id="PS50234"/>
    </source>
</evidence>
<keyword evidence="1" id="KW-0862">Zinc</keyword>
<feature type="domain" description="VWFA" evidence="3">
    <location>
        <begin position="187"/>
        <end position="387"/>
    </location>
</feature>
<dbReference type="STRING" id="429701.A0A2G9I3V6"/>
<gene>
    <name evidence="4" type="ORF">CDL12_02833</name>
</gene>
<keyword evidence="1" id="KW-0479">Metal-binding</keyword>
<evidence type="ECO:0000256" key="1">
    <source>
        <dbReference type="PROSITE-ProRule" id="PRU00175"/>
    </source>
</evidence>
<dbReference type="SMART" id="SM00184">
    <property type="entry name" value="RING"/>
    <property type="match status" value="1"/>
</dbReference>
<dbReference type="InterPro" id="IPR051266">
    <property type="entry name" value="CLCR"/>
</dbReference>
<dbReference type="Gene3D" id="3.30.40.10">
    <property type="entry name" value="Zinc/RING finger domain, C3HC4 (zinc finger)"/>
    <property type="match status" value="1"/>
</dbReference>
<dbReference type="Pfam" id="PF17123">
    <property type="entry name" value="zf-RING_11"/>
    <property type="match status" value="1"/>
</dbReference>
<dbReference type="PROSITE" id="PS50089">
    <property type="entry name" value="ZF_RING_2"/>
    <property type="match status" value="1"/>
</dbReference>
<dbReference type="InterPro" id="IPR013083">
    <property type="entry name" value="Znf_RING/FYVE/PHD"/>
</dbReference>
<dbReference type="Pfam" id="PF00092">
    <property type="entry name" value="VWA"/>
    <property type="match status" value="1"/>
</dbReference>
<dbReference type="AlphaFoldDB" id="A0A2G9I3V6"/>
<dbReference type="Pfam" id="PF14624">
    <property type="entry name" value="Vwaint"/>
    <property type="match status" value="1"/>
</dbReference>
<dbReference type="EMBL" id="NKXS01000417">
    <property type="protein sequence ID" value="PIN24429.1"/>
    <property type="molecule type" value="Genomic_DNA"/>
</dbReference>
<dbReference type="InterPro" id="IPR032838">
    <property type="entry name" value="Vwaint_dom"/>
</dbReference>
<dbReference type="SMART" id="SM00327">
    <property type="entry name" value="VWA"/>
    <property type="match status" value="1"/>
</dbReference>
<dbReference type="PANTHER" id="PTHR10579">
    <property type="entry name" value="CALCIUM-ACTIVATED CHLORIDE CHANNEL REGULATOR"/>
    <property type="match status" value="1"/>
</dbReference>
<dbReference type="InterPro" id="IPR036465">
    <property type="entry name" value="vWFA_dom_sf"/>
</dbReference>
<dbReference type="SUPFAM" id="SSF57850">
    <property type="entry name" value="RING/U-box"/>
    <property type="match status" value="1"/>
</dbReference>
<dbReference type="CDD" id="cd01466">
    <property type="entry name" value="vWA_C3HC4_type"/>
    <property type="match status" value="1"/>
</dbReference>
<name>A0A2G9I3V6_9LAMI</name>
<evidence type="ECO:0008006" key="6">
    <source>
        <dbReference type="Google" id="ProtNLM"/>
    </source>
</evidence>
<evidence type="ECO:0000313" key="5">
    <source>
        <dbReference type="Proteomes" id="UP000231279"/>
    </source>
</evidence>
<dbReference type="SUPFAM" id="SSF53300">
    <property type="entry name" value="vWA-like"/>
    <property type="match status" value="1"/>
</dbReference>
<dbReference type="GO" id="GO:0008270">
    <property type="term" value="F:zinc ion binding"/>
    <property type="evidence" value="ECO:0007669"/>
    <property type="project" value="UniProtKB-KW"/>
</dbReference>
<accession>A0A2G9I3V6</accession>
<feature type="domain" description="RING-type" evidence="2">
    <location>
        <begin position="10"/>
        <end position="51"/>
    </location>
</feature>